<evidence type="ECO:0000256" key="1">
    <source>
        <dbReference type="ARBA" id="ARBA00004651"/>
    </source>
</evidence>
<feature type="transmembrane region" description="Helical" evidence="7">
    <location>
        <begin position="30"/>
        <end position="48"/>
    </location>
</feature>
<organism evidence="8 9">
    <name type="scientific">Candidatus Thiodiazotropha endolucinida</name>
    <dbReference type="NCBI Taxonomy" id="1655433"/>
    <lineage>
        <taxon>Bacteria</taxon>
        <taxon>Pseudomonadati</taxon>
        <taxon>Pseudomonadota</taxon>
        <taxon>Gammaproteobacteria</taxon>
        <taxon>Chromatiales</taxon>
        <taxon>Sedimenticolaceae</taxon>
        <taxon>Candidatus Thiodiazotropha</taxon>
    </lineage>
</organism>
<sequence length="183" mass="20568">MTTIDKDSSVPLRSAWSAHIARRMSAGNPFYALSALGLFALIWFLLTGDDWKSWLVGLPAVIVAAWCAVRLQGLDRERISLSGLMRFLPFFIWESVLGGIDVASRVMRPKMHIAPGFLDYRMRLTQLSARRLFVNCLSLLPGTLAADLDGEYLRIHTLDRGIDLNDELLRLERMVSAVYGESL</sequence>
<dbReference type="AlphaFoldDB" id="A0A7Z1AGI1"/>
<evidence type="ECO:0000256" key="6">
    <source>
        <dbReference type="ARBA" id="ARBA00023136"/>
    </source>
</evidence>
<keyword evidence="5 7" id="KW-1133">Transmembrane helix</keyword>
<evidence type="ECO:0000256" key="7">
    <source>
        <dbReference type="SAM" id="Phobius"/>
    </source>
</evidence>
<evidence type="ECO:0000313" key="9">
    <source>
        <dbReference type="Proteomes" id="UP000094769"/>
    </source>
</evidence>
<dbReference type="EMBL" id="MARB01000005">
    <property type="protein sequence ID" value="ODJ88588.1"/>
    <property type="molecule type" value="Genomic_DNA"/>
</dbReference>
<name>A0A7Z1AGI1_9GAMM</name>
<feature type="transmembrane region" description="Helical" evidence="7">
    <location>
        <begin position="54"/>
        <end position="71"/>
    </location>
</feature>
<dbReference type="GO" id="GO:0005886">
    <property type="term" value="C:plasma membrane"/>
    <property type="evidence" value="ECO:0007669"/>
    <property type="project" value="UniProtKB-SubCell"/>
</dbReference>
<gene>
    <name evidence="8" type="ORF">CODIS_11370</name>
</gene>
<comment type="similarity">
    <text evidence="2">Belongs to the CPA3 antiporters (TC 2.A.63) subunit E family.</text>
</comment>
<evidence type="ECO:0000256" key="4">
    <source>
        <dbReference type="ARBA" id="ARBA00022692"/>
    </source>
</evidence>
<dbReference type="PANTHER" id="PTHR34584">
    <property type="entry name" value="NA(+)/H(+) ANTIPORTER SUBUNIT E1"/>
    <property type="match status" value="1"/>
</dbReference>
<dbReference type="OrthoDB" id="7852837at2"/>
<dbReference type="GO" id="GO:0008324">
    <property type="term" value="F:monoatomic cation transmembrane transporter activity"/>
    <property type="evidence" value="ECO:0007669"/>
    <property type="project" value="InterPro"/>
</dbReference>
<keyword evidence="4 7" id="KW-0812">Transmembrane</keyword>
<dbReference type="InterPro" id="IPR002758">
    <property type="entry name" value="Cation_antiport_E"/>
</dbReference>
<comment type="caution">
    <text evidence="8">The sequence shown here is derived from an EMBL/GenBank/DDBJ whole genome shotgun (WGS) entry which is preliminary data.</text>
</comment>
<dbReference type="PANTHER" id="PTHR34584:SF1">
    <property type="entry name" value="NA(+)_H(+) ANTIPORTER SUBUNIT E1"/>
    <property type="match status" value="1"/>
</dbReference>
<keyword evidence="9" id="KW-1185">Reference proteome</keyword>
<keyword evidence="3" id="KW-1003">Cell membrane</keyword>
<dbReference type="Proteomes" id="UP000094769">
    <property type="component" value="Unassembled WGS sequence"/>
</dbReference>
<evidence type="ECO:0000313" key="8">
    <source>
        <dbReference type="EMBL" id="ODJ88588.1"/>
    </source>
</evidence>
<dbReference type="RefSeq" id="WP_083220570.1">
    <property type="nucleotide sequence ID" value="NZ_MARB01000005.1"/>
</dbReference>
<accession>A0A7Z1AGI1</accession>
<dbReference type="Pfam" id="PF01899">
    <property type="entry name" value="MNHE"/>
    <property type="match status" value="1"/>
</dbReference>
<keyword evidence="6 7" id="KW-0472">Membrane</keyword>
<reference evidence="8 9" key="1">
    <citation type="submission" date="2016-06" db="EMBL/GenBank/DDBJ databases">
        <title>Genome sequence of endosymbiont of Candidatus Endolucinida thiodiazotropha.</title>
        <authorList>
            <person name="Poehlein A."/>
            <person name="Koenig S."/>
            <person name="Heiden S.E."/>
            <person name="Thuermer A."/>
            <person name="Voget S."/>
            <person name="Daniel R."/>
            <person name="Markert S."/>
            <person name="Gros O."/>
            <person name="Schweder T."/>
        </authorList>
    </citation>
    <scope>NUCLEOTIDE SEQUENCE [LARGE SCALE GENOMIC DNA]</scope>
    <source>
        <strain evidence="8 9">COS</strain>
    </source>
</reference>
<evidence type="ECO:0000256" key="2">
    <source>
        <dbReference type="ARBA" id="ARBA00006228"/>
    </source>
</evidence>
<evidence type="ECO:0000256" key="5">
    <source>
        <dbReference type="ARBA" id="ARBA00022989"/>
    </source>
</evidence>
<proteinExistence type="inferred from homology"/>
<protein>
    <submittedName>
        <fullName evidence="8">Putative monovalent cation/H+ antiporter subunit E</fullName>
    </submittedName>
</protein>
<evidence type="ECO:0000256" key="3">
    <source>
        <dbReference type="ARBA" id="ARBA00022475"/>
    </source>
</evidence>
<comment type="subcellular location">
    <subcellularLocation>
        <location evidence="1">Cell membrane</location>
        <topology evidence="1">Multi-pass membrane protein</topology>
    </subcellularLocation>
</comment>